<gene>
    <name evidence="1" type="ORF">AV530_003293</name>
</gene>
<sequence>MHPAEPQSRHPCRQERCYRPHLCFTNTPQKKVSEKIYSQRKSVSGKDVKSCYKSKAAHSESFCRGFNCPACAPRKPDSTGENSIHKWQRYAEQTKTKYNQKSVHHFRHVSLRNIPYHVCCICNCLPGHRTEATGQFGLTQPPFPDRRRIARPLHEKIQNHCHP</sequence>
<keyword evidence="2" id="KW-1185">Reference proteome</keyword>
<comment type="caution">
    <text evidence="1">The sequence shown here is derived from an EMBL/GenBank/DDBJ whole genome shotgun (WGS) entry which is preliminary data.</text>
</comment>
<reference evidence="1 2" key="1">
    <citation type="submission" date="2016-02" db="EMBL/GenBank/DDBJ databases">
        <title>Band-tailed pigeon sequencing and assembly.</title>
        <authorList>
            <person name="Soares A.E."/>
            <person name="Novak B.J."/>
            <person name="Rice E.S."/>
            <person name="O'Connell B."/>
            <person name="Chang D."/>
            <person name="Weber S."/>
            <person name="Shapiro B."/>
        </authorList>
    </citation>
    <scope>NUCLEOTIDE SEQUENCE [LARGE SCALE GENOMIC DNA]</scope>
    <source>
        <strain evidence="1">BTP2013</strain>
        <tissue evidence="1">Blood</tissue>
    </source>
</reference>
<organism evidence="1 2">
    <name type="scientific">Patagioenas fasciata monilis</name>
    <dbReference type="NCBI Taxonomy" id="372326"/>
    <lineage>
        <taxon>Eukaryota</taxon>
        <taxon>Metazoa</taxon>
        <taxon>Chordata</taxon>
        <taxon>Craniata</taxon>
        <taxon>Vertebrata</taxon>
        <taxon>Euteleostomi</taxon>
        <taxon>Archelosauria</taxon>
        <taxon>Archosauria</taxon>
        <taxon>Dinosauria</taxon>
        <taxon>Saurischia</taxon>
        <taxon>Theropoda</taxon>
        <taxon>Coelurosauria</taxon>
        <taxon>Aves</taxon>
        <taxon>Neognathae</taxon>
        <taxon>Neoaves</taxon>
        <taxon>Columbimorphae</taxon>
        <taxon>Columbiformes</taxon>
        <taxon>Columbidae</taxon>
        <taxon>Patagioenas</taxon>
    </lineage>
</organism>
<accession>A0A1V4K252</accession>
<dbReference type="EMBL" id="LSYS01005108">
    <property type="protein sequence ID" value="OPJ78464.1"/>
    <property type="molecule type" value="Genomic_DNA"/>
</dbReference>
<proteinExistence type="predicted"/>
<evidence type="ECO:0000313" key="1">
    <source>
        <dbReference type="EMBL" id="OPJ78464.1"/>
    </source>
</evidence>
<name>A0A1V4K252_PATFA</name>
<protein>
    <submittedName>
        <fullName evidence="1">Uncharacterized protein</fullName>
    </submittedName>
</protein>
<dbReference type="AlphaFoldDB" id="A0A1V4K252"/>
<evidence type="ECO:0000313" key="2">
    <source>
        <dbReference type="Proteomes" id="UP000190648"/>
    </source>
</evidence>
<dbReference type="Proteomes" id="UP000190648">
    <property type="component" value="Unassembled WGS sequence"/>
</dbReference>